<keyword evidence="4" id="KW-0460">Magnesium</keyword>
<keyword evidence="3" id="KW-0479">Metal-binding</keyword>
<evidence type="ECO:0000256" key="5">
    <source>
        <dbReference type="ARBA" id="ARBA00023235"/>
    </source>
</evidence>
<dbReference type="SUPFAM" id="SSF55957">
    <property type="entry name" value="Phosphoglucomutase, C-terminal domain"/>
    <property type="match status" value="1"/>
</dbReference>
<gene>
    <name evidence="9" type="ORF">MAMA39_03600</name>
</gene>
<dbReference type="InterPro" id="IPR016055">
    <property type="entry name" value="A-D-PHexomutase_a/b/a-I/II/III"/>
</dbReference>
<dbReference type="PANTHER" id="PTHR45745">
    <property type="entry name" value="PHOSPHOMANNOMUTASE 45A"/>
    <property type="match status" value="1"/>
</dbReference>
<protein>
    <recommendedName>
        <fullName evidence="11">Phosphomannomutase</fullName>
    </recommendedName>
</protein>
<evidence type="ECO:0000313" key="10">
    <source>
        <dbReference type="Proteomes" id="UP000261764"/>
    </source>
</evidence>
<dbReference type="Pfam" id="PF02880">
    <property type="entry name" value="PGM_PMM_III"/>
    <property type="match status" value="1"/>
</dbReference>
<evidence type="ECO:0000259" key="7">
    <source>
        <dbReference type="Pfam" id="PF02879"/>
    </source>
</evidence>
<dbReference type="InterPro" id="IPR036900">
    <property type="entry name" value="A-D-PHexomutase_C_sf"/>
</dbReference>
<feature type="domain" description="Alpha-D-phosphohexomutase alpha/beta/alpha" evidence="7">
    <location>
        <begin position="178"/>
        <end position="281"/>
    </location>
</feature>
<dbReference type="AlphaFoldDB" id="A0A292IHW4"/>
<keyword evidence="5" id="KW-0413">Isomerase</keyword>
<evidence type="ECO:0000256" key="4">
    <source>
        <dbReference type="ARBA" id="ARBA00022842"/>
    </source>
</evidence>
<dbReference type="Gene3D" id="3.30.310.50">
    <property type="entry name" value="Alpha-D-phosphohexomutase, C-terminal domain"/>
    <property type="match status" value="1"/>
</dbReference>
<dbReference type="Proteomes" id="UP000261764">
    <property type="component" value="Chromosome I"/>
</dbReference>
<feature type="domain" description="Alpha-D-phosphohexomutase alpha/beta/alpha" evidence="8">
    <location>
        <begin position="293"/>
        <end position="396"/>
    </location>
</feature>
<evidence type="ECO:0000256" key="3">
    <source>
        <dbReference type="ARBA" id="ARBA00022723"/>
    </source>
</evidence>
<comment type="similarity">
    <text evidence="1">Belongs to the phosphohexose mutase family.</text>
</comment>
<dbReference type="InterPro" id="IPR005844">
    <property type="entry name" value="A-D-PHexomutase_a/b/a-I"/>
</dbReference>
<sequence length="520" mass="59077">MDANELKTAFDLAPLVFGTAGIRSKMGPGTQYLNEFTYRQIALGYGLFLKKKYPAQQINIIVAHDNRNHGVFFSNVVTDVLTSLGINVLLYDNNQLVATPIVSYTIRKLGSHGAAIITASHNPKTDNGFKVYDSTGGQILTEDCLKIVELMPPADLILDLEINANNALITFISDAIFDEYFKAISQVLINTDCQLLKHDKIIFSGQHGTASKLLPQFLKRLGYTNIIPVVEQCEYDGDFTHTKSPNPENLVAWELSIKYANFHNANVIIQLDPDADRFAIAVRKNHDWRFFTGNEMGIIYTYYMLKTKKFTKPPFIVSSYVSTNLVDRMIQKYGGQVYRTATGFKSIGAKVTEIGEREDFVVAFEEAIGALNSLIGRDKDGFQAAALTLEIYYHAKQFHHMDLVDFLETLIYAEFGNIYNDTIAFTFKELNWKDLAKKRMEKLLHYSSNQIASRKITRIEWNEVGGCIDWLLDGDSWLRFRTSGTEPKFKIYFNLYGDQLIKLKQEAMDIEKELKTILDL</sequence>
<evidence type="ECO:0000256" key="1">
    <source>
        <dbReference type="ARBA" id="ARBA00010231"/>
    </source>
</evidence>
<dbReference type="InterPro" id="IPR005846">
    <property type="entry name" value="A-D-PHexomutase_a/b/a-III"/>
</dbReference>
<dbReference type="CDD" id="cd05799">
    <property type="entry name" value="PGM2"/>
    <property type="match status" value="1"/>
</dbReference>
<proteinExistence type="inferred from homology"/>
<evidence type="ECO:0008006" key="11">
    <source>
        <dbReference type="Google" id="ProtNLM"/>
    </source>
</evidence>
<name>A0A292IHW4_9MOLU</name>
<dbReference type="SUPFAM" id="SSF53738">
    <property type="entry name" value="Phosphoglucomutase, first 3 domains"/>
    <property type="match status" value="3"/>
</dbReference>
<accession>A0A292IHW4</accession>
<evidence type="ECO:0000256" key="2">
    <source>
        <dbReference type="ARBA" id="ARBA00022553"/>
    </source>
</evidence>
<dbReference type="GO" id="GO:0046872">
    <property type="term" value="F:metal ion binding"/>
    <property type="evidence" value="ECO:0007669"/>
    <property type="project" value="UniProtKB-KW"/>
</dbReference>
<evidence type="ECO:0000259" key="6">
    <source>
        <dbReference type="Pfam" id="PF02878"/>
    </source>
</evidence>
<evidence type="ECO:0000259" key="8">
    <source>
        <dbReference type="Pfam" id="PF02880"/>
    </source>
</evidence>
<evidence type="ECO:0000313" key="9">
    <source>
        <dbReference type="EMBL" id="CDN40480.1"/>
    </source>
</evidence>
<keyword evidence="10" id="KW-1185">Reference proteome</keyword>
<organism evidence="9 10">
    <name type="scientific">Mycoplasma amphoriforme A39</name>
    <dbReference type="NCBI Taxonomy" id="572419"/>
    <lineage>
        <taxon>Bacteria</taxon>
        <taxon>Bacillati</taxon>
        <taxon>Mycoplasmatota</taxon>
        <taxon>Mollicutes</taxon>
        <taxon>Mycoplasmataceae</taxon>
        <taxon>Mycoplasma</taxon>
    </lineage>
</organism>
<dbReference type="InterPro" id="IPR005845">
    <property type="entry name" value="A-D-PHexomutase_a/b/a-II"/>
</dbReference>
<reference evidence="9 10" key="1">
    <citation type="journal article" date="2015" name="Clin. Infect. Dis.">
        <title>Genomic Investigations unmask Mycoplasma amphoriforme, a new respiratory pathogen.</title>
        <authorList>
            <person name="Gillespie S.H."/>
            <person name="Ling C.L."/>
            <person name="Oravcova K."/>
            <person name="Pinheiro M."/>
            <person name="Wells L."/>
            <person name="Bryant J.M."/>
            <person name="McHugh T.D."/>
            <person name="Bebear C."/>
            <person name="Webster D."/>
            <person name="Harris S.R."/>
            <person name="Seth-Smith H.M."/>
            <person name="Thomson N.R."/>
        </authorList>
    </citation>
    <scope>NUCLEOTIDE SEQUENCE [LARGE SCALE GENOMIC DNA]</scope>
    <source>
        <strain evidence="9 10">A39</strain>
    </source>
</reference>
<feature type="domain" description="Alpha-D-phosphohexomutase alpha/beta/alpha" evidence="6">
    <location>
        <begin position="16"/>
        <end position="150"/>
    </location>
</feature>
<dbReference type="Pfam" id="PF02879">
    <property type="entry name" value="PGM_PMM_II"/>
    <property type="match status" value="1"/>
</dbReference>
<dbReference type="GO" id="GO:0008973">
    <property type="term" value="F:phosphopentomutase activity"/>
    <property type="evidence" value="ECO:0007669"/>
    <property type="project" value="TreeGrafter"/>
</dbReference>
<dbReference type="PANTHER" id="PTHR45745:SF1">
    <property type="entry name" value="PHOSPHOGLUCOMUTASE 2B-RELATED"/>
    <property type="match status" value="1"/>
</dbReference>
<dbReference type="KEGG" id="mamp:MAMA39_03600"/>
<dbReference type="GO" id="GO:0005975">
    <property type="term" value="P:carbohydrate metabolic process"/>
    <property type="evidence" value="ECO:0007669"/>
    <property type="project" value="InterPro"/>
</dbReference>
<dbReference type="GO" id="GO:0006166">
    <property type="term" value="P:purine ribonucleoside salvage"/>
    <property type="evidence" value="ECO:0007669"/>
    <property type="project" value="TreeGrafter"/>
</dbReference>
<dbReference type="Pfam" id="PF02878">
    <property type="entry name" value="PGM_PMM_I"/>
    <property type="match status" value="1"/>
</dbReference>
<dbReference type="EMBL" id="HG937516">
    <property type="protein sequence ID" value="CDN40480.1"/>
    <property type="molecule type" value="Genomic_DNA"/>
</dbReference>
<keyword evidence="2" id="KW-0597">Phosphoprotein</keyword>
<dbReference type="Gene3D" id="3.40.120.10">
    <property type="entry name" value="Alpha-D-Glucose-1,6-Bisphosphate, subunit A, domain 3"/>
    <property type="match status" value="3"/>
</dbReference>